<keyword evidence="1" id="KW-0378">Hydrolase</keyword>
<protein>
    <submittedName>
        <fullName evidence="1">Gamma-glutamyl-gamma-aminobutyrate hydrolase</fullName>
    </submittedName>
</protein>
<dbReference type="GO" id="GO:0006598">
    <property type="term" value="P:polyamine catabolic process"/>
    <property type="evidence" value="ECO:0007669"/>
    <property type="project" value="TreeGrafter"/>
</dbReference>
<proteinExistence type="predicted"/>
<gene>
    <name evidence="1" type="ORF">FC59_GL000690</name>
</gene>
<organism evidence="1 2">
    <name type="scientific">Lactobacillus kitasatonis DSM 16761 = JCM 1039</name>
    <dbReference type="NCBI Taxonomy" id="1423767"/>
    <lineage>
        <taxon>Bacteria</taxon>
        <taxon>Bacillati</taxon>
        <taxon>Bacillota</taxon>
        <taxon>Bacilli</taxon>
        <taxon>Lactobacillales</taxon>
        <taxon>Lactobacillaceae</taxon>
        <taxon>Lactobacillus</taxon>
    </lineage>
</organism>
<sequence>MNKPIIGISGSVIIDNGGIFPGYHRSYVNEDYVDSVVQNGGVPYIIPFTEDEEVIREQLNHVQGLILSGGHDVDPHGYGEEPLQKIGATWPERDHFDMRLLKLAEENGIPVLGICRGVQIINVAHGGTLYQDLSYRKELTLKHMQGHTPDLPTHGMKVKPDSKLAEILGKTEFQVNSFHHQLIKDIAPDLIASAVAPDGVVEGLENKKGNVIAVQWHPEMLHRNPKVAFMNNLFKFVIENAK</sequence>
<dbReference type="PROSITE" id="PS51273">
    <property type="entry name" value="GATASE_TYPE_1"/>
    <property type="match status" value="1"/>
</dbReference>
<evidence type="ECO:0000313" key="2">
    <source>
        <dbReference type="Proteomes" id="UP000051307"/>
    </source>
</evidence>
<dbReference type="InterPro" id="IPR044668">
    <property type="entry name" value="PuuD-like"/>
</dbReference>
<dbReference type="InterPro" id="IPR011697">
    <property type="entry name" value="Peptidase_C26"/>
</dbReference>
<comment type="caution">
    <text evidence="1">The sequence shown here is derived from an EMBL/GenBank/DDBJ whole genome shotgun (WGS) entry which is preliminary data.</text>
</comment>
<dbReference type="PATRIC" id="fig|1423767.3.peg.715"/>
<dbReference type="AlphaFoldDB" id="A0A0R1VPC9"/>
<evidence type="ECO:0000313" key="1">
    <source>
        <dbReference type="EMBL" id="KRM07261.1"/>
    </source>
</evidence>
<dbReference type="SUPFAM" id="SSF52317">
    <property type="entry name" value="Class I glutamine amidotransferase-like"/>
    <property type="match status" value="1"/>
</dbReference>
<dbReference type="PANTHER" id="PTHR43235:SF1">
    <property type="entry name" value="GLUTAMINE AMIDOTRANSFERASE PB2B2.05-RELATED"/>
    <property type="match status" value="1"/>
</dbReference>
<dbReference type="RefSeq" id="WP_025014234.1">
    <property type="nucleotide sequence ID" value="NZ_AZFU01000001.1"/>
</dbReference>
<dbReference type="eggNOG" id="COG2071">
    <property type="taxonomic scope" value="Bacteria"/>
</dbReference>
<dbReference type="FunFam" id="3.40.50.880:FF:000030">
    <property type="entry name" value="Gamma-glutamyl-gamma-aminobutyrate hydrolase PuuD"/>
    <property type="match status" value="1"/>
</dbReference>
<dbReference type="CDD" id="cd01745">
    <property type="entry name" value="GATase1_2"/>
    <property type="match status" value="1"/>
</dbReference>
<dbReference type="GO" id="GO:0005829">
    <property type="term" value="C:cytosol"/>
    <property type="evidence" value="ECO:0007669"/>
    <property type="project" value="TreeGrafter"/>
</dbReference>
<accession>A0A0R1VPC9</accession>
<dbReference type="PANTHER" id="PTHR43235">
    <property type="entry name" value="GLUTAMINE AMIDOTRANSFERASE PB2B2.05-RELATED"/>
    <property type="match status" value="1"/>
</dbReference>
<name>A0A0R1VPC9_9LACO</name>
<dbReference type="EMBL" id="AZFU01000001">
    <property type="protein sequence ID" value="KRM07261.1"/>
    <property type="molecule type" value="Genomic_DNA"/>
</dbReference>
<reference evidence="1 2" key="1">
    <citation type="journal article" date="2015" name="Genome Announc.">
        <title>Expanding the biotechnology potential of lactobacilli through comparative genomics of 213 strains and associated genera.</title>
        <authorList>
            <person name="Sun Z."/>
            <person name="Harris H.M."/>
            <person name="McCann A."/>
            <person name="Guo C."/>
            <person name="Argimon S."/>
            <person name="Zhang W."/>
            <person name="Yang X."/>
            <person name="Jeffery I.B."/>
            <person name="Cooney J.C."/>
            <person name="Kagawa T.F."/>
            <person name="Liu W."/>
            <person name="Song Y."/>
            <person name="Salvetti E."/>
            <person name="Wrobel A."/>
            <person name="Rasinkangas P."/>
            <person name="Parkhill J."/>
            <person name="Rea M.C."/>
            <person name="O'Sullivan O."/>
            <person name="Ritari J."/>
            <person name="Douillard F.P."/>
            <person name="Paul Ross R."/>
            <person name="Yang R."/>
            <person name="Briner A.E."/>
            <person name="Felis G.E."/>
            <person name="de Vos W.M."/>
            <person name="Barrangou R."/>
            <person name="Klaenhammer T.R."/>
            <person name="Caufield P.W."/>
            <person name="Cui Y."/>
            <person name="Zhang H."/>
            <person name="O'Toole P.W."/>
        </authorList>
    </citation>
    <scope>NUCLEOTIDE SEQUENCE [LARGE SCALE GENOMIC DNA]</scope>
    <source>
        <strain evidence="1 2">DSM 16761</strain>
    </source>
</reference>
<dbReference type="Proteomes" id="UP000051307">
    <property type="component" value="Unassembled WGS sequence"/>
</dbReference>
<dbReference type="Pfam" id="PF07722">
    <property type="entry name" value="Peptidase_C26"/>
    <property type="match status" value="1"/>
</dbReference>
<dbReference type="InterPro" id="IPR029062">
    <property type="entry name" value="Class_I_gatase-like"/>
</dbReference>
<dbReference type="Gene3D" id="3.40.50.880">
    <property type="match status" value="1"/>
</dbReference>
<dbReference type="GO" id="GO:0033969">
    <property type="term" value="F:gamma-glutamyl-gamma-aminobutyrate hydrolase activity"/>
    <property type="evidence" value="ECO:0007669"/>
    <property type="project" value="TreeGrafter"/>
</dbReference>
<dbReference type="OrthoDB" id="9813383at2"/>